<feature type="domain" description="BPTI/Kunitz inhibitor" evidence="5">
    <location>
        <begin position="24"/>
        <end position="76"/>
    </location>
</feature>
<keyword evidence="3" id="KW-1015">Disulfide bond</keyword>
<reference evidence="6 7" key="1">
    <citation type="submission" date="2023-08" db="EMBL/GenBank/DDBJ databases">
        <title>A Necator americanus chromosomal reference genome.</title>
        <authorList>
            <person name="Ilik V."/>
            <person name="Petrzelkova K.J."/>
            <person name="Pardy F."/>
            <person name="Fuh T."/>
            <person name="Niatou-Singa F.S."/>
            <person name="Gouil Q."/>
            <person name="Baker L."/>
            <person name="Ritchie M.E."/>
            <person name="Jex A.R."/>
            <person name="Gazzola D."/>
            <person name="Li H."/>
            <person name="Toshio Fujiwara R."/>
            <person name="Zhan B."/>
            <person name="Aroian R.V."/>
            <person name="Pafco B."/>
            <person name="Schwarz E.M."/>
        </authorList>
    </citation>
    <scope>NUCLEOTIDE SEQUENCE [LARGE SCALE GENOMIC DNA]</scope>
    <source>
        <strain evidence="6 7">Aroian</strain>
        <tissue evidence="6">Whole animal</tissue>
    </source>
</reference>
<keyword evidence="1" id="KW-0646">Protease inhibitor</keyword>
<dbReference type="CDD" id="cd00109">
    <property type="entry name" value="Kunitz-type"/>
    <property type="match status" value="1"/>
</dbReference>
<dbReference type="PROSITE" id="PS50279">
    <property type="entry name" value="BPTI_KUNITZ_2"/>
    <property type="match status" value="1"/>
</dbReference>
<dbReference type="EMBL" id="JAVFWL010000002">
    <property type="protein sequence ID" value="KAK6732463.1"/>
    <property type="molecule type" value="Genomic_DNA"/>
</dbReference>
<protein>
    <recommendedName>
        <fullName evidence="5">BPTI/Kunitz inhibitor domain-containing protein</fullName>
    </recommendedName>
</protein>
<keyword evidence="4" id="KW-0732">Signal</keyword>
<proteinExistence type="predicted"/>
<dbReference type="Pfam" id="PF00014">
    <property type="entry name" value="Kunitz_BPTI"/>
    <property type="match status" value="1"/>
</dbReference>
<feature type="signal peptide" evidence="4">
    <location>
        <begin position="1"/>
        <end position="16"/>
    </location>
</feature>
<evidence type="ECO:0000256" key="2">
    <source>
        <dbReference type="ARBA" id="ARBA00022900"/>
    </source>
</evidence>
<evidence type="ECO:0000256" key="1">
    <source>
        <dbReference type="ARBA" id="ARBA00022690"/>
    </source>
</evidence>
<dbReference type="InterPro" id="IPR050098">
    <property type="entry name" value="TFPI/VKTCI-like"/>
</dbReference>
<evidence type="ECO:0000259" key="5">
    <source>
        <dbReference type="PROSITE" id="PS50279"/>
    </source>
</evidence>
<gene>
    <name evidence="6" type="primary">Necator_chrII.g4486</name>
    <name evidence="6" type="ORF">RB195_016694</name>
</gene>
<dbReference type="PROSITE" id="PS00280">
    <property type="entry name" value="BPTI_KUNITZ_1"/>
    <property type="match status" value="1"/>
</dbReference>
<dbReference type="InterPro" id="IPR020901">
    <property type="entry name" value="Prtase_inh_Kunz-CS"/>
</dbReference>
<evidence type="ECO:0000256" key="4">
    <source>
        <dbReference type="SAM" id="SignalP"/>
    </source>
</evidence>
<dbReference type="SMART" id="SM00131">
    <property type="entry name" value="KU"/>
    <property type="match status" value="1"/>
</dbReference>
<evidence type="ECO:0000313" key="6">
    <source>
        <dbReference type="EMBL" id="KAK6732463.1"/>
    </source>
</evidence>
<accession>A0ABR1C1P8</accession>
<keyword evidence="7" id="KW-1185">Reference proteome</keyword>
<sequence>MRTVLLLMFCVAVCVSYAPREYDCYAPKHLPGIRCMARMLRFAYNPQKNDCEPFHYGGCRPSKNNFRTMEHCRRSCLLKYK</sequence>
<dbReference type="Gene3D" id="4.10.410.10">
    <property type="entry name" value="Pancreatic trypsin inhibitor Kunitz domain"/>
    <property type="match status" value="1"/>
</dbReference>
<comment type="caution">
    <text evidence="6">The sequence shown here is derived from an EMBL/GenBank/DDBJ whole genome shotgun (WGS) entry which is preliminary data.</text>
</comment>
<dbReference type="InterPro" id="IPR036880">
    <property type="entry name" value="Kunitz_BPTI_sf"/>
</dbReference>
<organism evidence="6 7">
    <name type="scientific">Necator americanus</name>
    <name type="common">Human hookworm</name>
    <dbReference type="NCBI Taxonomy" id="51031"/>
    <lineage>
        <taxon>Eukaryota</taxon>
        <taxon>Metazoa</taxon>
        <taxon>Ecdysozoa</taxon>
        <taxon>Nematoda</taxon>
        <taxon>Chromadorea</taxon>
        <taxon>Rhabditida</taxon>
        <taxon>Rhabditina</taxon>
        <taxon>Rhabditomorpha</taxon>
        <taxon>Strongyloidea</taxon>
        <taxon>Ancylostomatidae</taxon>
        <taxon>Bunostominae</taxon>
        <taxon>Necator</taxon>
    </lineage>
</organism>
<evidence type="ECO:0000256" key="3">
    <source>
        <dbReference type="ARBA" id="ARBA00023157"/>
    </source>
</evidence>
<dbReference type="Proteomes" id="UP001303046">
    <property type="component" value="Unassembled WGS sequence"/>
</dbReference>
<dbReference type="PANTHER" id="PTHR10083:SF374">
    <property type="entry name" value="BPTI_KUNITZ INHIBITOR DOMAIN-CONTAINING PROTEIN"/>
    <property type="match status" value="1"/>
</dbReference>
<dbReference type="InterPro" id="IPR002223">
    <property type="entry name" value="Kunitz_BPTI"/>
</dbReference>
<evidence type="ECO:0000313" key="7">
    <source>
        <dbReference type="Proteomes" id="UP001303046"/>
    </source>
</evidence>
<dbReference type="PANTHER" id="PTHR10083">
    <property type="entry name" value="KUNITZ-TYPE PROTEASE INHIBITOR-RELATED"/>
    <property type="match status" value="1"/>
</dbReference>
<dbReference type="SUPFAM" id="SSF57362">
    <property type="entry name" value="BPTI-like"/>
    <property type="match status" value="1"/>
</dbReference>
<name>A0ABR1C1P8_NECAM</name>
<keyword evidence="2" id="KW-0722">Serine protease inhibitor</keyword>
<feature type="chain" id="PRO_5047246307" description="BPTI/Kunitz inhibitor domain-containing protein" evidence="4">
    <location>
        <begin position="17"/>
        <end position="81"/>
    </location>
</feature>